<evidence type="ECO:0000313" key="1">
    <source>
        <dbReference type="EMBL" id="EMS32234.1"/>
    </source>
</evidence>
<reference evidence="1" key="1">
    <citation type="submission" date="2013-01" db="EMBL/GenBank/DDBJ databases">
        <title>Genome assembly of Mariniradius saccharolyticus AK6.</title>
        <authorList>
            <person name="Vaidya B."/>
            <person name="Khatri I."/>
            <person name="Tanuku N.R.S."/>
            <person name="Subramanian S."/>
            <person name="Pinnaka A."/>
        </authorList>
    </citation>
    <scope>NUCLEOTIDE SEQUENCE [LARGE SCALE GENOMIC DNA]</scope>
    <source>
        <strain evidence="1">AK6</strain>
    </source>
</reference>
<gene>
    <name evidence="1" type="ORF">C943_01496</name>
</gene>
<sequence length="38" mass="4020">MGYLIVSFEKMSIDTISTPKGSNFSIALGVTGGKRDVV</sequence>
<accession>M7XBG5</accession>
<proteinExistence type="predicted"/>
<dbReference type="STRING" id="1239962.C943_01496"/>
<keyword evidence="2" id="KW-1185">Reference proteome</keyword>
<evidence type="ECO:0000313" key="2">
    <source>
        <dbReference type="Proteomes" id="UP000010953"/>
    </source>
</evidence>
<name>M7XBG5_9BACT</name>
<comment type="caution">
    <text evidence="1">The sequence shown here is derived from an EMBL/GenBank/DDBJ whole genome shotgun (WGS) entry which is preliminary data.</text>
</comment>
<dbReference type="EMBL" id="AMZY02000014">
    <property type="protein sequence ID" value="EMS32234.1"/>
    <property type="molecule type" value="Genomic_DNA"/>
</dbReference>
<organism evidence="1 2">
    <name type="scientific">Mariniradius saccharolyticus AK6</name>
    <dbReference type="NCBI Taxonomy" id="1239962"/>
    <lineage>
        <taxon>Bacteria</taxon>
        <taxon>Pseudomonadati</taxon>
        <taxon>Bacteroidota</taxon>
        <taxon>Cytophagia</taxon>
        <taxon>Cytophagales</taxon>
        <taxon>Cyclobacteriaceae</taxon>
        <taxon>Mariniradius</taxon>
    </lineage>
</organism>
<protein>
    <submittedName>
        <fullName evidence="1">Uncharacterized protein</fullName>
    </submittedName>
</protein>
<dbReference type="Proteomes" id="UP000010953">
    <property type="component" value="Unassembled WGS sequence"/>
</dbReference>
<dbReference type="AlphaFoldDB" id="M7XBG5"/>
<dbReference type="InParanoid" id="M7XBG5"/>